<dbReference type="Proteomes" id="UP000199344">
    <property type="component" value="Unassembled WGS sequence"/>
</dbReference>
<keyword evidence="5 6" id="KW-0472">Membrane</keyword>
<feature type="transmembrane region" description="Helical" evidence="6">
    <location>
        <begin position="290"/>
        <end position="308"/>
    </location>
</feature>
<feature type="transmembrane region" description="Helical" evidence="6">
    <location>
        <begin position="21"/>
        <end position="42"/>
    </location>
</feature>
<feature type="transmembrane region" description="Helical" evidence="6">
    <location>
        <begin position="117"/>
        <end position="140"/>
    </location>
</feature>
<dbReference type="PANTHER" id="PTHR43124">
    <property type="entry name" value="PURINE EFFLUX PUMP PBUE"/>
    <property type="match status" value="1"/>
</dbReference>
<evidence type="ECO:0000256" key="2">
    <source>
        <dbReference type="ARBA" id="ARBA00022475"/>
    </source>
</evidence>
<comment type="subcellular location">
    <subcellularLocation>
        <location evidence="1">Cell membrane</location>
        <topology evidence="1">Multi-pass membrane protein</topology>
    </subcellularLocation>
</comment>
<dbReference type="GO" id="GO:0005886">
    <property type="term" value="C:plasma membrane"/>
    <property type="evidence" value="ECO:0007669"/>
    <property type="project" value="UniProtKB-SubCell"/>
</dbReference>
<evidence type="ECO:0000256" key="1">
    <source>
        <dbReference type="ARBA" id="ARBA00004651"/>
    </source>
</evidence>
<feature type="transmembrane region" description="Helical" evidence="6">
    <location>
        <begin position="181"/>
        <end position="201"/>
    </location>
</feature>
<dbReference type="GO" id="GO:0022857">
    <property type="term" value="F:transmembrane transporter activity"/>
    <property type="evidence" value="ECO:0007669"/>
    <property type="project" value="InterPro"/>
</dbReference>
<keyword evidence="3 6" id="KW-0812">Transmembrane</keyword>
<feature type="domain" description="Major facilitator superfamily (MFS) profile" evidence="7">
    <location>
        <begin position="27"/>
        <end position="405"/>
    </location>
</feature>
<feature type="transmembrane region" description="Helical" evidence="6">
    <location>
        <begin position="230"/>
        <end position="251"/>
    </location>
</feature>
<keyword evidence="2" id="KW-1003">Cell membrane</keyword>
<feature type="transmembrane region" description="Helical" evidence="6">
    <location>
        <begin position="376"/>
        <end position="396"/>
    </location>
</feature>
<evidence type="ECO:0000256" key="4">
    <source>
        <dbReference type="ARBA" id="ARBA00022989"/>
    </source>
</evidence>
<organism evidence="8 9">
    <name type="scientific">Paracoccus isoporae</name>
    <dbReference type="NCBI Taxonomy" id="591205"/>
    <lineage>
        <taxon>Bacteria</taxon>
        <taxon>Pseudomonadati</taxon>
        <taxon>Pseudomonadota</taxon>
        <taxon>Alphaproteobacteria</taxon>
        <taxon>Rhodobacterales</taxon>
        <taxon>Paracoccaceae</taxon>
        <taxon>Paracoccus</taxon>
    </lineage>
</organism>
<feature type="transmembrane region" description="Helical" evidence="6">
    <location>
        <begin position="263"/>
        <end position="283"/>
    </location>
</feature>
<evidence type="ECO:0000256" key="6">
    <source>
        <dbReference type="SAM" id="Phobius"/>
    </source>
</evidence>
<feature type="transmembrane region" description="Helical" evidence="6">
    <location>
        <begin position="62"/>
        <end position="86"/>
    </location>
</feature>
<sequence length="405" mass="42318">MRWRIRQLPPIVAAMTLRAPALKITATILILWCAGLGAAGQFSKIGVPFAELQALFPQSGAAVGLLLSLVSLVGALFGLVAGAMALRIGLRRGLIGALILGGAISLIQAQMTTLGPLLVSRIFEGISHLMIVIAAPTLIAQITPERFRGLTMTLWATFFGVAYAATAWFGTGLAQNDGLAALFRLHGAWLIAVAAMLWFLLPTVAPGRGRAEAPVDLIGDIRRAVHSPRIAAPGLGWLFYTLTFVSLLAILPGLIPAPRRAEMIGTLPLISILSSLAIVPVLLRRLSAVQVIQIGFLGAAVSAALMAVTPDPSLPAMSLFTALGVIQGASFAAVPELNRTIEDRALSNGLLAQMGNLGNLLGTPLLLLMLGRTGPGGLVGGIVLAYLLAMICHGWMARRRARGAG</sequence>
<evidence type="ECO:0000256" key="3">
    <source>
        <dbReference type="ARBA" id="ARBA00022692"/>
    </source>
</evidence>
<dbReference type="InterPro" id="IPR050189">
    <property type="entry name" value="MFS_Efflux_Transporters"/>
</dbReference>
<dbReference type="PROSITE" id="PS50850">
    <property type="entry name" value="MFS"/>
    <property type="match status" value="1"/>
</dbReference>
<feature type="transmembrane region" description="Helical" evidence="6">
    <location>
        <begin position="152"/>
        <end position="169"/>
    </location>
</feature>
<dbReference type="Gene3D" id="1.20.1250.20">
    <property type="entry name" value="MFS general substrate transporter like domains"/>
    <property type="match status" value="1"/>
</dbReference>
<dbReference type="STRING" id="591205.SAMN05421538_11362"/>
<dbReference type="EMBL" id="FNAH01000013">
    <property type="protein sequence ID" value="SDE87903.1"/>
    <property type="molecule type" value="Genomic_DNA"/>
</dbReference>
<dbReference type="InterPro" id="IPR011701">
    <property type="entry name" value="MFS"/>
</dbReference>
<accession>A0A1G7GIJ9</accession>
<protein>
    <submittedName>
        <fullName evidence="8">Predicted arabinose efflux permease, MFS family</fullName>
    </submittedName>
</protein>
<dbReference type="InterPro" id="IPR020846">
    <property type="entry name" value="MFS_dom"/>
</dbReference>
<dbReference type="PANTHER" id="PTHR43124:SF3">
    <property type="entry name" value="CHLORAMPHENICOL EFFLUX PUMP RV0191"/>
    <property type="match status" value="1"/>
</dbReference>
<evidence type="ECO:0000259" key="7">
    <source>
        <dbReference type="PROSITE" id="PS50850"/>
    </source>
</evidence>
<evidence type="ECO:0000256" key="5">
    <source>
        <dbReference type="ARBA" id="ARBA00023136"/>
    </source>
</evidence>
<evidence type="ECO:0000313" key="8">
    <source>
        <dbReference type="EMBL" id="SDE87903.1"/>
    </source>
</evidence>
<dbReference type="InterPro" id="IPR036259">
    <property type="entry name" value="MFS_trans_sf"/>
</dbReference>
<proteinExistence type="predicted"/>
<feature type="transmembrane region" description="Helical" evidence="6">
    <location>
        <begin position="93"/>
        <end position="111"/>
    </location>
</feature>
<keyword evidence="4 6" id="KW-1133">Transmembrane helix</keyword>
<keyword evidence="9" id="KW-1185">Reference proteome</keyword>
<name>A0A1G7GIJ9_9RHOB</name>
<evidence type="ECO:0000313" key="9">
    <source>
        <dbReference type="Proteomes" id="UP000199344"/>
    </source>
</evidence>
<gene>
    <name evidence="8" type="ORF">SAMN05421538_11362</name>
</gene>
<dbReference type="AlphaFoldDB" id="A0A1G7GIJ9"/>
<reference evidence="8 9" key="1">
    <citation type="submission" date="2016-10" db="EMBL/GenBank/DDBJ databases">
        <authorList>
            <person name="de Groot N.N."/>
        </authorList>
    </citation>
    <scope>NUCLEOTIDE SEQUENCE [LARGE SCALE GENOMIC DNA]</scope>
    <source>
        <strain evidence="8 9">DSM 22220</strain>
    </source>
</reference>
<dbReference type="SUPFAM" id="SSF103473">
    <property type="entry name" value="MFS general substrate transporter"/>
    <property type="match status" value="1"/>
</dbReference>
<dbReference type="Pfam" id="PF07690">
    <property type="entry name" value="MFS_1"/>
    <property type="match status" value="1"/>
</dbReference>